<dbReference type="NCBIfam" id="TIGR00492">
    <property type="entry name" value="alr"/>
    <property type="match status" value="1"/>
</dbReference>
<dbReference type="SUPFAM" id="SSF51419">
    <property type="entry name" value="PLP-binding barrel"/>
    <property type="match status" value="1"/>
</dbReference>
<dbReference type="InterPro" id="IPR009006">
    <property type="entry name" value="Ala_racemase/Decarboxylase_C"/>
</dbReference>
<comment type="pathway">
    <text evidence="4">Amino-acid biosynthesis; D-alanine biosynthesis; D-alanine from L-alanine: step 1/1.</text>
</comment>
<dbReference type="AlphaFoldDB" id="A0A4R7TAX0"/>
<evidence type="ECO:0000313" key="9">
    <source>
        <dbReference type="Proteomes" id="UP000295151"/>
    </source>
</evidence>
<feature type="binding site" evidence="4 6">
    <location>
        <position position="140"/>
    </location>
    <ligand>
        <name>substrate</name>
    </ligand>
</feature>
<evidence type="ECO:0000256" key="2">
    <source>
        <dbReference type="ARBA" id="ARBA00022898"/>
    </source>
</evidence>
<dbReference type="Pfam" id="PF01168">
    <property type="entry name" value="Ala_racemase_N"/>
    <property type="match status" value="1"/>
</dbReference>
<dbReference type="GO" id="GO:0009252">
    <property type="term" value="P:peptidoglycan biosynthetic process"/>
    <property type="evidence" value="ECO:0007669"/>
    <property type="project" value="TreeGrafter"/>
</dbReference>
<dbReference type="SUPFAM" id="SSF50621">
    <property type="entry name" value="Alanine racemase C-terminal domain-like"/>
    <property type="match status" value="1"/>
</dbReference>
<comment type="caution">
    <text evidence="8">The sequence shown here is derived from an EMBL/GenBank/DDBJ whole genome shotgun (WGS) entry which is preliminary data.</text>
</comment>
<dbReference type="Pfam" id="PF00842">
    <property type="entry name" value="Ala_racemase_C"/>
    <property type="match status" value="1"/>
</dbReference>
<accession>A0A4R7TAX0</accession>
<dbReference type="EMBL" id="SOCE01000001">
    <property type="protein sequence ID" value="TDU89105.1"/>
    <property type="molecule type" value="Genomic_DNA"/>
</dbReference>
<feature type="active site" description="Proton acceptor; specific for D-alanine" evidence="4">
    <location>
        <position position="49"/>
    </location>
</feature>
<sequence>MTDMNLVEASAQRVLGLAEAVVDLSAIRDNVRTYRRRVHPGTEVMAVVKADAFGHGAARVARTALDAGATWLGVARAGEAMQLRAAGLTAPIFTWLYDETELIWLADVDVSVSNVADLQHVVAAPNVRNVHLKLDTGMHRGGSTPDQWIELTRAAAYHEAQGSISVRGVWSHLSHGDELDASHSRRQLQLLTTGVALAKRAGLAPQYIHLANSAGAITLDAPECNLARIGAGLFGIDEVGAGLRPSMKLMSKVAQVRRIKAGEGVSYSHTYVTPRDTTIALVPIGYADGIPRIAAEQASVLCRGVRMPVLGRITMDQFVVDAGDLVVEPGDPVTIFGDGSSGEPTIAEWAGWAQTIPHEIYCGLGARVPRRYIEEAQR</sequence>
<dbReference type="EC" id="5.1.1.1" evidence="4"/>
<dbReference type="CDD" id="cd00430">
    <property type="entry name" value="PLPDE_III_AR"/>
    <property type="match status" value="1"/>
</dbReference>
<dbReference type="InterPro" id="IPR011079">
    <property type="entry name" value="Ala_racemase_C"/>
</dbReference>
<dbReference type="InterPro" id="IPR000821">
    <property type="entry name" value="Ala_racemase"/>
</dbReference>
<dbReference type="FunFam" id="3.20.20.10:FF:000002">
    <property type="entry name" value="Alanine racemase"/>
    <property type="match status" value="1"/>
</dbReference>
<reference evidence="8 9" key="1">
    <citation type="submission" date="2019-03" db="EMBL/GenBank/DDBJ databases">
        <title>Genomic Encyclopedia of Type Strains, Phase III (KMG-III): the genomes of soil and plant-associated and newly described type strains.</title>
        <authorList>
            <person name="Whitman W."/>
        </authorList>
    </citation>
    <scope>NUCLEOTIDE SEQUENCE [LARGE SCALE GENOMIC DNA]</scope>
    <source>
        <strain evidence="8 9">VKM Ac-2575</strain>
    </source>
</reference>
<keyword evidence="2 4" id="KW-0663">Pyridoxal phosphate</keyword>
<feature type="active site" description="Proton acceptor; specific for L-alanine" evidence="4">
    <location>
        <position position="267"/>
    </location>
</feature>
<name>A0A4R7TAX0_9ACTN</name>
<organism evidence="8 9">
    <name type="scientific">Kribbella voronezhensis</name>
    <dbReference type="NCBI Taxonomy" id="2512212"/>
    <lineage>
        <taxon>Bacteria</taxon>
        <taxon>Bacillati</taxon>
        <taxon>Actinomycetota</taxon>
        <taxon>Actinomycetes</taxon>
        <taxon>Propionibacteriales</taxon>
        <taxon>Kribbellaceae</taxon>
        <taxon>Kribbella</taxon>
    </lineage>
</organism>
<dbReference type="GO" id="GO:0005829">
    <property type="term" value="C:cytosol"/>
    <property type="evidence" value="ECO:0007669"/>
    <property type="project" value="TreeGrafter"/>
</dbReference>
<evidence type="ECO:0000256" key="6">
    <source>
        <dbReference type="PIRSR" id="PIRSR600821-52"/>
    </source>
</evidence>
<dbReference type="Gene3D" id="2.40.37.10">
    <property type="entry name" value="Lyase, Ornithine Decarboxylase, Chain A, domain 1"/>
    <property type="match status" value="1"/>
</dbReference>
<dbReference type="GO" id="GO:0030170">
    <property type="term" value="F:pyridoxal phosphate binding"/>
    <property type="evidence" value="ECO:0007669"/>
    <property type="project" value="UniProtKB-UniRule"/>
</dbReference>
<evidence type="ECO:0000256" key="3">
    <source>
        <dbReference type="ARBA" id="ARBA00023235"/>
    </source>
</evidence>
<comment type="cofactor">
    <cofactor evidence="1 4 5">
        <name>pyridoxal 5'-phosphate</name>
        <dbReference type="ChEBI" id="CHEBI:597326"/>
    </cofactor>
</comment>
<protein>
    <recommendedName>
        <fullName evidence="4">Alanine racemase</fullName>
        <ecNumber evidence="4">5.1.1.1</ecNumber>
    </recommendedName>
</protein>
<gene>
    <name evidence="8" type="ORF">EV138_2660</name>
</gene>
<comment type="function">
    <text evidence="4">Catalyzes the interconversion of L-alanine and D-alanine. May also act on other amino acids.</text>
</comment>
<keyword evidence="9" id="KW-1185">Reference proteome</keyword>
<dbReference type="InterPro" id="IPR029066">
    <property type="entry name" value="PLP-binding_barrel"/>
</dbReference>
<feature type="binding site" evidence="4 6">
    <location>
        <position position="315"/>
    </location>
    <ligand>
        <name>substrate</name>
    </ligand>
</feature>
<comment type="catalytic activity">
    <reaction evidence="4">
        <text>L-alanine = D-alanine</text>
        <dbReference type="Rhea" id="RHEA:20249"/>
        <dbReference type="ChEBI" id="CHEBI:57416"/>
        <dbReference type="ChEBI" id="CHEBI:57972"/>
        <dbReference type="EC" id="5.1.1.1"/>
    </reaction>
</comment>
<dbReference type="GO" id="GO:0030632">
    <property type="term" value="P:D-alanine biosynthetic process"/>
    <property type="evidence" value="ECO:0007669"/>
    <property type="project" value="UniProtKB-UniRule"/>
</dbReference>
<dbReference type="Proteomes" id="UP000295151">
    <property type="component" value="Unassembled WGS sequence"/>
</dbReference>
<dbReference type="Gene3D" id="3.20.20.10">
    <property type="entry name" value="Alanine racemase"/>
    <property type="match status" value="1"/>
</dbReference>
<dbReference type="UniPathway" id="UPA00042">
    <property type="reaction ID" value="UER00497"/>
</dbReference>
<feature type="modified residue" description="N6-(pyridoxal phosphate)lysine" evidence="4 5">
    <location>
        <position position="49"/>
    </location>
</feature>
<keyword evidence="3 4" id="KW-0413">Isomerase</keyword>
<dbReference type="SMART" id="SM01005">
    <property type="entry name" value="Ala_racemase_C"/>
    <property type="match status" value="1"/>
</dbReference>
<evidence type="ECO:0000313" key="8">
    <source>
        <dbReference type="EMBL" id="TDU89105.1"/>
    </source>
</evidence>
<evidence type="ECO:0000256" key="1">
    <source>
        <dbReference type="ARBA" id="ARBA00001933"/>
    </source>
</evidence>
<evidence type="ECO:0000256" key="5">
    <source>
        <dbReference type="PIRSR" id="PIRSR600821-50"/>
    </source>
</evidence>
<comment type="similarity">
    <text evidence="4">Belongs to the alanine racemase family.</text>
</comment>
<dbReference type="HAMAP" id="MF_01201">
    <property type="entry name" value="Ala_racemase"/>
    <property type="match status" value="1"/>
</dbReference>
<dbReference type="PANTHER" id="PTHR30511:SF0">
    <property type="entry name" value="ALANINE RACEMASE, CATABOLIC-RELATED"/>
    <property type="match status" value="1"/>
</dbReference>
<dbReference type="PRINTS" id="PR00992">
    <property type="entry name" value="ALARACEMASE"/>
</dbReference>
<evidence type="ECO:0000259" key="7">
    <source>
        <dbReference type="SMART" id="SM01005"/>
    </source>
</evidence>
<dbReference type="PANTHER" id="PTHR30511">
    <property type="entry name" value="ALANINE RACEMASE"/>
    <property type="match status" value="1"/>
</dbReference>
<feature type="domain" description="Alanine racemase C-terminal" evidence="7">
    <location>
        <begin position="246"/>
        <end position="373"/>
    </location>
</feature>
<dbReference type="InterPro" id="IPR001608">
    <property type="entry name" value="Ala_racemase_N"/>
</dbReference>
<proteinExistence type="inferred from homology"/>
<dbReference type="GO" id="GO:0008784">
    <property type="term" value="F:alanine racemase activity"/>
    <property type="evidence" value="ECO:0007669"/>
    <property type="project" value="UniProtKB-UniRule"/>
</dbReference>
<evidence type="ECO:0000256" key="4">
    <source>
        <dbReference type="HAMAP-Rule" id="MF_01201"/>
    </source>
</evidence>